<dbReference type="AlphaFoldDB" id="A0A9Q4C6Y0"/>
<evidence type="ECO:0000256" key="1">
    <source>
        <dbReference type="ARBA" id="ARBA00006857"/>
    </source>
</evidence>
<dbReference type="Proteomes" id="UP001149411">
    <property type="component" value="Unassembled WGS sequence"/>
</dbReference>
<dbReference type="Gene3D" id="3.40.1120.10">
    <property type="entry name" value="Ribosomal protein l15e"/>
    <property type="match status" value="1"/>
</dbReference>
<dbReference type="GO" id="GO:0002181">
    <property type="term" value="P:cytoplasmic translation"/>
    <property type="evidence" value="ECO:0007669"/>
    <property type="project" value="TreeGrafter"/>
</dbReference>
<organism evidence="7 8">
    <name type="scientific">Halorutilus salinus</name>
    <dbReference type="NCBI Taxonomy" id="2487751"/>
    <lineage>
        <taxon>Archaea</taxon>
        <taxon>Methanobacteriati</taxon>
        <taxon>Methanobacteriota</taxon>
        <taxon>Stenosarchaea group</taxon>
        <taxon>Halobacteria</taxon>
        <taxon>Halorutilales</taxon>
        <taxon>Halorutilaceae</taxon>
        <taxon>Halorutilus</taxon>
    </lineage>
</organism>
<feature type="region of interest" description="Disordered" evidence="6">
    <location>
        <begin position="144"/>
        <end position="188"/>
    </location>
</feature>
<dbReference type="SMART" id="SM01384">
    <property type="entry name" value="Ribosomal_L15e"/>
    <property type="match status" value="1"/>
</dbReference>
<dbReference type="EMBL" id="RKLV01000009">
    <property type="protein sequence ID" value="MCX2819534.1"/>
    <property type="molecule type" value="Genomic_DNA"/>
</dbReference>
<evidence type="ECO:0000256" key="6">
    <source>
        <dbReference type="SAM" id="MobiDB-lite"/>
    </source>
</evidence>
<dbReference type="InterPro" id="IPR000439">
    <property type="entry name" value="Ribosomal_eL15"/>
</dbReference>
<gene>
    <name evidence="7" type="ORF">EGH25_09250</name>
</gene>
<reference evidence="7" key="1">
    <citation type="submission" date="2022-09" db="EMBL/GenBank/DDBJ databases">
        <title>Haloadaptaus new haloarchaeum isolated from saline soil.</title>
        <authorList>
            <person name="Duran-Viseras A."/>
            <person name="Sanchez-Porro C."/>
            <person name="Ventosa A."/>
        </authorList>
    </citation>
    <scope>NUCLEOTIDE SEQUENCE</scope>
    <source>
        <strain evidence="7">F3-133</strain>
    </source>
</reference>
<dbReference type="GO" id="GO:0003723">
    <property type="term" value="F:RNA binding"/>
    <property type="evidence" value="ECO:0007669"/>
    <property type="project" value="TreeGrafter"/>
</dbReference>
<dbReference type="PANTHER" id="PTHR11847">
    <property type="entry name" value="RIBOSOMAL PROTEIN L15"/>
    <property type="match status" value="1"/>
</dbReference>
<evidence type="ECO:0000256" key="4">
    <source>
        <dbReference type="ARBA" id="ARBA00035214"/>
    </source>
</evidence>
<evidence type="ECO:0000256" key="2">
    <source>
        <dbReference type="ARBA" id="ARBA00022980"/>
    </source>
</evidence>
<dbReference type="GO" id="GO:0003735">
    <property type="term" value="F:structural constituent of ribosome"/>
    <property type="evidence" value="ECO:0007669"/>
    <property type="project" value="InterPro"/>
</dbReference>
<feature type="compositionally biased region" description="Basic and acidic residues" evidence="6">
    <location>
        <begin position="172"/>
        <end position="188"/>
    </location>
</feature>
<dbReference type="Pfam" id="PF00827">
    <property type="entry name" value="Ribosomal_L15e"/>
    <property type="match status" value="1"/>
</dbReference>
<sequence length="188" mass="21721">MAKSFYTHIRDEWKNLDEGEIEEVQWRRLQDWREQGAVERIERPTRLDRARSLGYKAKQGVIVVRARVRKGSARKPRPNKGRRSKRLGTTRITRDKSLQRIAEERASEKHPNLESLNSYWVGADGSHKWFEIILLDPDHPAIQNDDDLGWIADTGSGRAERGKTSAGKRGRGQREKGKGTERTRPSKQ</sequence>
<feature type="region of interest" description="Disordered" evidence="6">
    <location>
        <begin position="70"/>
        <end position="92"/>
    </location>
</feature>
<proteinExistence type="inferred from homology"/>
<dbReference type="InterPro" id="IPR024794">
    <property type="entry name" value="Rbsml_eL15_core_dom_sf"/>
</dbReference>
<keyword evidence="8" id="KW-1185">Reference proteome</keyword>
<dbReference type="FunFam" id="3.40.1120.10:FF:000002">
    <property type="entry name" value="50S ribosomal protein L15e"/>
    <property type="match status" value="1"/>
</dbReference>
<evidence type="ECO:0000256" key="3">
    <source>
        <dbReference type="ARBA" id="ARBA00023274"/>
    </source>
</evidence>
<protein>
    <recommendedName>
        <fullName evidence="4">Large ribosomal subunit protein eL15</fullName>
    </recommendedName>
    <alternativeName>
        <fullName evidence="5">50S ribosomal protein L15e</fullName>
    </alternativeName>
</protein>
<accession>A0A9Q4C6Y0</accession>
<dbReference type="GO" id="GO:0022625">
    <property type="term" value="C:cytosolic large ribosomal subunit"/>
    <property type="evidence" value="ECO:0007669"/>
    <property type="project" value="TreeGrafter"/>
</dbReference>
<comment type="similarity">
    <text evidence="1">Belongs to the eukaryotic ribosomal protein eL15 family.</text>
</comment>
<dbReference type="NCBIfam" id="NF003269">
    <property type="entry name" value="PRK04243.1"/>
    <property type="match status" value="1"/>
</dbReference>
<dbReference type="PROSITE" id="PS01194">
    <property type="entry name" value="RIBOSOMAL_L15E"/>
    <property type="match status" value="1"/>
</dbReference>
<dbReference type="PANTHER" id="PTHR11847:SF4">
    <property type="entry name" value="LARGE RIBOSOMAL SUBUNIT PROTEIN EL15"/>
    <property type="match status" value="1"/>
</dbReference>
<keyword evidence="2 7" id="KW-0689">Ribosomal protein</keyword>
<evidence type="ECO:0000313" key="7">
    <source>
        <dbReference type="EMBL" id="MCX2819534.1"/>
    </source>
</evidence>
<dbReference type="InterPro" id="IPR020925">
    <property type="entry name" value="Ribosomal_eL15_CS"/>
</dbReference>
<evidence type="ECO:0000256" key="5">
    <source>
        <dbReference type="ARBA" id="ARBA00035535"/>
    </source>
</evidence>
<keyword evidence="3" id="KW-0687">Ribonucleoprotein</keyword>
<comment type="caution">
    <text evidence="7">The sequence shown here is derived from an EMBL/GenBank/DDBJ whole genome shotgun (WGS) entry which is preliminary data.</text>
</comment>
<dbReference type="InterPro" id="IPR012678">
    <property type="entry name" value="Ribosomal_uL23/eL15/eS24_sf"/>
</dbReference>
<dbReference type="SUPFAM" id="SSF54189">
    <property type="entry name" value="Ribosomal proteins S24e, L23 and L15e"/>
    <property type="match status" value="1"/>
</dbReference>
<feature type="compositionally biased region" description="Basic residues" evidence="6">
    <location>
        <begin position="70"/>
        <end position="88"/>
    </location>
</feature>
<evidence type="ECO:0000313" key="8">
    <source>
        <dbReference type="Proteomes" id="UP001149411"/>
    </source>
</evidence>
<dbReference type="RefSeq" id="WP_266087872.1">
    <property type="nucleotide sequence ID" value="NZ_RKLV01000009.1"/>
</dbReference>
<name>A0A9Q4C6Y0_9EURY</name>